<evidence type="ECO:0000313" key="3">
    <source>
        <dbReference type="Proteomes" id="UP001172673"/>
    </source>
</evidence>
<sequence>MPPLVAVERGLYSARTNAEDDGWPEAVIGPLGGLHQIWDGKRPDDPKRGYHAPRAMTTEDIKNLVADFAKAAQRAVEVGVDIIEIHGAHGYLLHQFLSPITNRRTDSYGGSFENRTRIPIEVTKSIRAVVPGTMPVFLRISATDWMEKTALGKELGWGLGTRRAQLAR</sequence>
<name>A0AA39CC54_9EURO</name>
<dbReference type="Proteomes" id="UP001172673">
    <property type="component" value="Unassembled WGS sequence"/>
</dbReference>
<dbReference type="GO" id="GO:0010181">
    <property type="term" value="F:FMN binding"/>
    <property type="evidence" value="ECO:0007669"/>
    <property type="project" value="InterPro"/>
</dbReference>
<keyword evidence="2" id="KW-0560">Oxidoreductase</keyword>
<accession>A0AA39CC54</accession>
<dbReference type="InterPro" id="IPR044152">
    <property type="entry name" value="YqjM-like"/>
</dbReference>
<evidence type="ECO:0000259" key="1">
    <source>
        <dbReference type="Pfam" id="PF00724"/>
    </source>
</evidence>
<organism evidence="2 3">
    <name type="scientific">Cladophialophora chaetospira</name>
    <dbReference type="NCBI Taxonomy" id="386627"/>
    <lineage>
        <taxon>Eukaryota</taxon>
        <taxon>Fungi</taxon>
        <taxon>Dikarya</taxon>
        <taxon>Ascomycota</taxon>
        <taxon>Pezizomycotina</taxon>
        <taxon>Eurotiomycetes</taxon>
        <taxon>Chaetothyriomycetidae</taxon>
        <taxon>Chaetothyriales</taxon>
        <taxon>Herpotrichiellaceae</taxon>
        <taxon>Cladophialophora</taxon>
    </lineage>
</organism>
<dbReference type="Pfam" id="PF00724">
    <property type="entry name" value="Oxidored_FMN"/>
    <property type="match status" value="1"/>
</dbReference>
<dbReference type="GO" id="GO:0016629">
    <property type="term" value="F:12-oxophytodienoate reductase activity"/>
    <property type="evidence" value="ECO:0007669"/>
    <property type="project" value="UniProtKB-EC"/>
</dbReference>
<dbReference type="AlphaFoldDB" id="A0AA39CC54"/>
<reference evidence="2" key="1">
    <citation type="submission" date="2022-10" db="EMBL/GenBank/DDBJ databases">
        <title>Culturing micro-colonial fungi from biological soil crusts in the Mojave desert and describing Neophaeococcomyces mojavensis, and introducing the new genera and species Taxawa tesnikishii.</title>
        <authorList>
            <person name="Kurbessoian T."/>
            <person name="Stajich J.E."/>
        </authorList>
    </citation>
    <scope>NUCLEOTIDE SEQUENCE</scope>
    <source>
        <strain evidence="2">TK_41</strain>
    </source>
</reference>
<dbReference type="PANTHER" id="PTHR43303:SF2">
    <property type="entry name" value="INDOLEAMINE 2,3-DIOXYGENASE PYRROLE 2,3-DIOXYGENASE (AFU_ORTHOLOGUE AFUA_5G01450"/>
    <property type="match status" value="1"/>
</dbReference>
<dbReference type="InterPro" id="IPR013785">
    <property type="entry name" value="Aldolase_TIM"/>
</dbReference>
<dbReference type="SUPFAM" id="SSF51395">
    <property type="entry name" value="FMN-linked oxidoreductases"/>
    <property type="match status" value="1"/>
</dbReference>
<dbReference type="Gene3D" id="3.20.20.70">
    <property type="entry name" value="Aldolase class I"/>
    <property type="match status" value="1"/>
</dbReference>
<gene>
    <name evidence="2" type="primary">OYE32_3</name>
    <name evidence="2" type="ORF">H2200_012606</name>
</gene>
<dbReference type="EC" id="1.3.1.42" evidence="2"/>
<proteinExistence type="predicted"/>
<dbReference type="EMBL" id="JAPDRK010000024">
    <property type="protein sequence ID" value="KAJ9602826.1"/>
    <property type="molecule type" value="Genomic_DNA"/>
</dbReference>
<dbReference type="GO" id="GO:0050661">
    <property type="term" value="F:NADP binding"/>
    <property type="evidence" value="ECO:0007669"/>
    <property type="project" value="InterPro"/>
</dbReference>
<feature type="domain" description="NADH:flavin oxidoreductase/NADH oxidase N-terminal" evidence="1">
    <location>
        <begin position="53"/>
        <end position="150"/>
    </location>
</feature>
<evidence type="ECO:0000313" key="2">
    <source>
        <dbReference type="EMBL" id="KAJ9602826.1"/>
    </source>
</evidence>
<keyword evidence="3" id="KW-1185">Reference proteome</keyword>
<protein>
    <submittedName>
        <fullName evidence="2">NADH-dependent flavin oxidoreductase</fullName>
        <ecNumber evidence="2">1.3.1.42</ecNumber>
    </submittedName>
</protein>
<dbReference type="PANTHER" id="PTHR43303">
    <property type="entry name" value="NADPH DEHYDROGENASE C23G7.10C-RELATED"/>
    <property type="match status" value="1"/>
</dbReference>
<dbReference type="InterPro" id="IPR001155">
    <property type="entry name" value="OxRdtase_FMN_N"/>
</dbReference>
<dbReference type="GO" id="GO:0003959">
    <property type="term" value="F:NADPH dehydrogenase activity"/>
    <property type="evidence" value="ECO:0007669"/>
    <property type="project" value="InterPro"/>
</dbReference>
<comment type="caution">
    <text evidence="2">The sequence shown here is derived from an EMBL/GenBank/DDBJ whole genome shotgun (WGS) entry which is preliminary data.</text>
</comment>